<evidence type="ECO:0000313" key="5">
    <source>
        <dbReference type="Proteomes" id="UP000094580"/>
    </source>
</evidence>
<sequence length="489" mass="58008">MLAAIYLRLSRNEEQKDVDEVLLNHKNALIKLANQHNLNYIIYQEISSGVNTDREQLNLLLKKIHEFDYLIIMDIDRLSRDNAHAEQIKQVLILNDIKILTPQGKIDLSQETNEMLFSFQAVLANFEYKQIKKRLSRGRLAAAEQGKWVMSNKTPLGYRKNSEKKLEIIEEEAKIIRLIFDKSFERVSVNEIARQLNRLNWRSRQGKILTTSHISQLRTNPVYYGAIQARRRIHNKIIDEVFIEDAHEAIITKEQFFAVQTILENNKNVYFQNRKEVRRLQNLIYCNCCGRKRYIQKDNSKIDFIKSCSNKISNNQCKDRGYKYQLVEEFVLKSIKEKKIELENALKILYSQKTIELEQRLTTELVSLIKQKDKIEKRQNNVREMRMDGEITKKEYEELKNELIGQMNQMNEQIELYQIQIENVRNEKDESQKIEKIIETLDNLEVIDPEICNQFLKTFINKIYFSSNMDSSHDTTRSKEIATIKIEWF</sequence>
<feature type="domain" description="Recombinase" evidence="3">
    <location>
        <begin position="155"/>
        <end position="269"/>
    </location>
</feature>
<dbReference type="InterPro" id="IPR050639">
    <property type="entry name" value="SSR_resolvase"/>
</dbReference>
<dbReference type="SUPFAM" id="SSF53041">
    <property type="entry name" value="Resolvase-like"/>
    <property type="match status" value="1"/>
</dbReference>
<feature type="coiled-coil region" evidence="1">
    <location>
        <begin position="332"/>
        <end position="434"/>
    </location>
</feature>
<proteinExistence type="predicted"/>
<keyword evidence="1" id="KW-0175">Coiled coil</keyword>
<comment type="caution">
    <text evidence="4">The sequence shown here is derived from an EMBL/GenBank/DDBJ whole genome shotgun (WGS) entry which is preliminary data.</text>
</comment>
<accession>A0ABX2ZZQ3</accession>
<feature type="domain" description="Resolvase/invertase-type recombinase catalytic" evidence="2">
    <location>
        <begin position="2"/>
        <end position="146"/>
    </location>
</feature>
<dbReference type="CDD" id="cd00338">
    <property type="entry name" value="Ser_Recombinase"/>
    <property type="match status" value="1"/>
</dbReference>
<dbReference type="PROSITE" id="PS51736">
    <property type="entry name" value="RECOMBINASES_3"/>
    <property type="match status" value="1"/>
</dbReference>
<dbReference type="InterPro" id="IPR011109">
    <property type="entry name" value="DNA_bind_recombinase_dom"/>
</dbReference>
<dbReference type="PROSITE" id="PS51737">
    <property type="entry name" value="RECOMBINASE_DNA_BIND"/>
    <property type="match status" value="1"/>
</dbReference>
<evidence type="ECO:0000256" key="1">
    <source>
        <dbReference type="SAM" id="Coils"/>
    </source>
</evidence>
<dbReference type="SMART" id="SM00857">
    <property type="entry name" value="Resolvase"/>
    <property type="match status" value="1"/>
</dbReference>
<dbReference type="InterPro" id="IPR038109">
    <property type="entry name" value="DNA_bind_recomb_sf"/>
</dbReference>
<name>A0ABX2ZZQ3_9BACI</name>
<dbReference type="Pfam" id="PF07508">
    <property type="entry name" value="Recombinase"/>
    <property type="match status" value="1"/>
</dbReference>
<evidence type="ECO:0000259" key="2">
    <source>
        <dbReference type="PROSITE" id="PS51736"/>
    </source>
</evidence>
<gene>
    <name evidence="4" type="ORF">BED47_01375</name>
</gene>
<evidence type="ECO:0000259" key="3">
    <source>
        <dbReference type="PROSITE" id="PS51737"/>
    </source>
</evidence>
<dbReference type="InterPro" id="IPR006119">
    <property type="entry name" value="Resolv_N"/>
</dbReference>
<protein>
    <submittedName>
        <fullName evidence="4">Resolvase</fullName>
    </submittedName>
</protein>
<reference evidence="4 5" key="1">
    <citation type="submission" date="2016-07" db="EMBL/GenBank/DDBJ databases">
        <authorList>
            <person name="Townsley L."/>
            <person name="Shank E.A."/>
        </authorList>
    </citation>
    <scope>NUCLEOTIDE SEQUENCE [LARGE SCALE GENOMIC DNA]</scope>
    <source>
        <strain evidence="4 5">CH01</strain>
    </source>
</reference>
<dbReference type="Gene3D" id="3.40.50.1390">
    <property type="entry name" value="Resolvase, N-terminal catalytic domain"/>
    <property type="match status" value="1"/>
</dbReference>
<dbReference type="Pfam" id="PF00239">
    <property type="entry name" value="Resolvase"/>
    <property type="match status" value="1"/>
</dbReference>
<organism evidence="4 5">
    <name type="scientific">Gottfriedia luciferensis</name>
    <dbReference type="NCBI Taxonomy" id="178774"/>
    <lineage>
        <taxon>Bacteria</taxon>
        <taxon>Bacillati</taxon>
        <taxon>Bacillota</taxon>
        <taxon>Bacilli</taxon>
        <taxon>Bacillales</taxon>
        <taxon>Bacillaceae</taxon>
        <taxon>Gottfriedia</taxon>
    </lineage>
</organism>
<dbReference type="PANTHER" id="PTHR30461">
    <property type="entry name" value="DNA-INVERTASE FROM LAMBDOID PROPHAGE"/>
    <property type="match status" value="1"/>
</dbReference>
<dbReference type="RefSeq" id="WP_069032029.1">
    <property type="nucleotide sequence ID" value="NZ_MDKC01000001.1"/>
</dbReference>
<dbReference type="PANTHER" id="PTHR30461:SF23">
    <property type="entry name" value="DNA RECOMBINASE-RELATED"/>
    <property type="match status" value="1"/>
</dbReference>
<dbReference type="Proteomes" id="UP000094580">
    <property type="component" value="Unassembled WGS sequence"/>
</dbReference>
<dbReference type="Gene3D" id="3.90.1750.20">
    <property type="entry name" value="Putative Large Serine Recombinase, Chain B, Domain 2"/>
    <property type="match status" value="1"/>
</dbReference>
<evidence type="ECO:0000313" key="4">
    <source>
        <dbReference type="EMBL" id="ODG93849.1"/>
    </source>
</evidence>
<dbReference type="EMBL" id="MDKC01000001">
    <property type="protein sequence ID" value="ODG93849.1"/>
    <property type="molecule type" value="Genomic_DNA"/>
</dbReference>
<keyword evidence="5" id="KW-1185">Reference proteome</keyword>
<dbReference type="InterPro" id="IPR036162">
    <property type="entry name" value="Resolvase-like_N_sf"/>
</dbReference>